<feature type="domain" description="Rhodopsin" evidence="7">
    <location>
        <begin position="152"/>
        <end position="220"/>
    </location>
</feature>
<dbReference type="InterPro" id="IPR032710">
    <property type="entry name" value="NTF2-like_dom_sf"/>
</dbReference>
<comment type="similarity">
    <text evidence="5">Belongs to the SAT4 family.</text>
</comment>
<evidence type="ECO:0000256" key="1">
    <source>
        <dbReference type="ARBA" id="ARBA00004141"/>
    </source>
</evidence>
<dbReference type="Gene3D" id="3.10.450.50">
    <property type="match status" value="2"/>
</dbReference>
<dbReference type="GO" id="GO:0016020">
    <property type="term" value="C:membrane"/>
    <property type="evidence" value="ECO:0007669"/>
    <property type="project" value="UniProtKB-SubCell"/>
</dbReference>
<gene>
    <name evidence="8" type="ORF">C8A00DRAFT_46134</name>
</gene>
<dbReference type="InterPro" id="IPR009959">
    <property type="entry name" value="Cyclase_SnoaL-like"/>
</dbReference>
<keyword evidence="9" id="KW-1185">Reference proteome</keyword>
<organism evidence="8 9">
    <name type="scientific">Chaetomidium leptoderma</name>
    <dbReference type="NCBI Taxonomy" id="669021"/>
    <lineage>
        <taxon>Eukaryota</taxon>
        <taxon>Fungi</taxon>
        <taxon>Dikarya</taxon>
        <taxon>Ascomycota</taxon>
        <taxon>Pezizomycotina</taxon>
        <taxon>Sordariomycetes</taxon>
        <taxon>Sordariomycetidae</taxon>
        <taxon>Sordariales</taxon>
        <taxon>Chaetomiaceae</taxon>
        <taxon>Chaetomidium</taxon>
    </lineage>
</organism>
<comment type="subcellular location">
    <subcellularLocation>
        <location evidence="1">Membrane</location>
        <topology evidence="1">Multi-pass membrane protein</topology>
    </subcellularLocation>
</comment>
<accession>A0AAN6ZUE6</accession>
<dbReference type="AlphaFoldDB" id="A0AAN6ZUE6"/>
<feature type="transmembrane region" description="Helical" evidence="6">
    <location>
        <begin position="158"/>
        <end position="176"/>
    </location>
</feature>
<dbReference type="SUPFAM" id="SSF54427">
    <property type="entry name" value="NTF2-like"/>
    <property type="match status" value="1"/>
</dbReference>
<evidence type="ECO:0000259" key="7">
    <source>
        <dbReference type="Pfam" id="PF20684"/>
    </source>
</evidence>
<keyword evidence="4 6" id="KW-0472">Membrane</keyword>
<proteinExistence type="inferred from homology"/>
<comment type="caution">
    <text evidence="8">The sequence shown here is derived from an EMBL/GenBank/DDBJ whole genome shotgun (WGS) entry which is preliminary data.</text>
</comment>
<evidence type="ECO:0000256" key="3">
    <source>
        <dbReference type="ARBA" id="ARBA00022989"/>
    </source>
</evidence>
<dbReference type="Pfam" id="PF07366">
    <property type="entry name" value="SnoaL"/>
    <property type="match status" value="1"/>
</dbReference>
<reference evidence="8" key="1">
    <citation type="journal article" date="2023" name="Mol. Phylogenet. Evol.">
        <title>Genome-scale phylogeny and comparative genomics of the fungal order Sordariales.</title>
        <authorList>
            <person name="Hensen N."/>
            <person name="Bonometti L."/>
            <person name="Westerberg I."/>
            <person name="Brannstrom I.O."/>
            <person name="Guillou S."/>
            <person name="Cros-Aarteil S."/>
            <person name="Calhoun S."/>
            <person name="Haridas S."/>
            <person name="Kuo A."/>
            <person name="Mondo S."/>
            <person name="Pangilinan J."/>
            <person name="Riley R."/>
            <person name="LaButti K."/>
            <person name="Andreopoulos B."/>
            <person name="Lipzen A."/>
            <person name="Chen C."/>
            <person name="Yan M."/>
            <person name="Daum C."/>
            <person name="Ng V."/>
            <person name="Clum A."/>
            <person name="Steindorff A."/>
            <person name="Ohm R.A."/>
            <person name="Martin F."/>
            <person name="Silar P."/>
            <person name="Natvig D.O."/>
            <person name="Lalanne C."/>
            <person name="Gautier V."/>
            <person name="Ament-Velasquez S.L."/>
            <person name="Kruys A."/>
            <person name="Hutchinson M.I."/>
            <person name="Powell A.J."/>
            <person name="Barry K."/>
            <person name="Miller A.N."/>
            <person name="Grigoriev I.V."/>
            <person name="Debuchy R."/>
            <person name="Gladieux P."/>
            <person name="Hiltunen Thoren M."/>
            <person name="Johannesson H."/>
        </authorList>
    </citation>
    <scope>NUCLEOTIDE SEQUENCE</scope>
    <source>
        <strain evidence="8">CBS 538.74</strain>
    </source>
</reference>
<feature type="transmembrane region" description="Helical" evidence="6">
    <location>
        <begin position="196"/>
        <end position="219"/>
    </location>
</feature>
<dbReference type="PANTHER" id="PTHR33048:SF42">
    <property type="entry name" value="INTEGRAL MEMBRANE PROTEIN"/>
    <property type="match status" value="1"/>
</dbReference>
<keyword evidence="2 6" id="KW-0812">Transmembrane</keyword>
<evidence type="ECO:0000313" key="9">
    <source>
        <dbReference type="Proteomes" id="UP001302745"/>
    </source>
</evidence>
<evidence type="ECO:0000313" key="8">
    <source>
        <dbReference type="EMBL" id="KAK4150474.1"/>
    </source>
</evidence>
<name>A0AAN6ZUE6_9PEZI</name>
<dbReference type="InterPro" id="IPR052337">
    <property type="entry name" value="SAT4-like"/>
</dbReference>
<evidence type="ECO:0000256" key="5">
    <source>
        <dbReference type="ARBA" id="ARBA00038359"/>
    </source>
</evidence>
<dbReference type="Pfam" id="PF20684">
    <property type="entry name" value="Fung_rhodopsin"/>
    <property type="match status" value="1"/>
</dbReference>
<feature type="transmembrane region" description="Helical" evidence="6">
    <location>
        <begin position="39"/>
        <end position="58"/>
    </location>
</feature>
<evidence type="ECO:0000256" key="6">
    <source>
        <dbReference type="SAM" id="Phobius"/>
    </source>
</evidence>
<feature type="transmembrane region" description="Helical" evidence="6">
    <location>
        <begin position="89"/>
        <end position="106"/>
    </location>
</feature>
<dbReference type="InterPro" id="IPR049326">
    <property type="entry name" value="Rhodopsin_dom_fungi"/>
</dbReference>
<evidence type="ECO:0000256" key="2">
    <source>
        <dbReference type="ARBA" id="ARBA00022692"/>
    </source>
</evidence>
<sequence>MSSTPTDGPKPDQYADPLAPTPEELAFLPHDNAGPKLNAIVWSLTALSGLVLGLRICITIESSLLTVMTGLGYGLHIWDFDVMTNMPRLLPIINTAGTFSVTAAIWSKTSFGITLLQLTDGWTKKVTWFILISMNIAMGLSALFPWVNCTPMKQKEKIGVGVAMSMGVFAGITGLVNVSRIPNMLSKDFADGVDLWLWGNAEATVTIIAASIPMLRVMIRDAAGSRRAYGSSDYYKDQDLSSGKRNTRVVTISRGPMASDVEIVKQISDDDSDKGILDDINHDAMKMGRIVQTSDFQLKTGVIPPTKADNHNRFKSFIDRINRRQWELLSDGVQGRVSYNQHDLSLYELTHLLKQEFAPKTNITMDIVTAVGGHDGVDGPVGARLRVRTLATEGPCLPSSVRQHFEYARHMFVYFTDNKISKIHDISDGNEKQSHAHTIVQPPSLRPPPPRASIDMRQFYTDYIACINSGRMVEELHHFCKPSGVVWNGTHKTVEQYRGLMEDSLDAISGLFFDIHTLVVDETRQQLAARLEFTGTPVKPYARGVPNGREVAFAEHVFYWLEQGKISEILSIVDWEEYRSQLAR</sequence>
<dbReference type="PANTHER" id="PTHR33048">
    <property type="entry name" value="PTH11-LIKE INTEGRAL MEMBRANE PROTEIN (AFU_ORTHOLOGUE AFUA_5G11245)"/>
    <property type="match status" value="1"/>
</dbReference>
<evidence type="ECO:0000256" key="4">
    <source>
        <dbReference type="ARBA" id="ARBA00023136"/>
    </source>
</evidence>
<dbReference type="GO" id="GO:0030638">
    <property type="term" value="P:polyketide metabolic process"/>
    <property type="evidence" value="ECO:0007669"/>
    <property type="project" value="InterPro"/>
</dbReference>
<dbReference type="Proteomes" id="UP001302745">
    <property type="component" value="Unassembled WGS sequence"/>
</dbReference>
<dbReference type="EMBL" id="MU857069">
    <property type="protein sequence ID" value="KAK4150474.1"/>
    <property type="molecule type" value="Genomic_DNA"/>
</dbReference>
<reference evidence="8" key="2">
    <citation type="submission" date="2023-05" db="EMBL/GenBank/DDBJ databases">
        <authorList>
            <consortium name="Lawrence Berkeley National Laboratory"/>
            <person name="Steindorff A."/>
            <person name="Hensen N."/>
            <person name="Bonometti L."/>
            <person name="Westerberg I."/>
            <person name="Brannstrom I.O."/>
            <person name="Guillou S."/>
            <person name="Cros-Aarteil S."/>
            <person name="Calhoun S."/>
            <person name="Haridas S."/>
            <person name="Kuo A."/>
            <person name="Mondo S."/>
            <person name="Pangilinan J."/>
            <person name="Riley R."/>
            <person name="Labutti K."/>
            <person name="Andreopoulos B."/>
            <person name="Lipzen A."/>
            <person name="Chen C."/>
            <person name="Yanf M."/>
            <person name="Daum C."/>
            <person name="Ng V."/>
            <person name="Clum A."/>
            <person name="Ohm R."/>
            <person name="Martin F."/>
            <person name="Silar P."/>
            <person name="Natvig D."/>
            <person name="Lalanne C."/>
            <person name="Gautier V."/>
            <person name="Ament-Velasquez S.L."/>
            <person name="Kruys A."/>
            <person name="Hutchinson M.I."/>
            <person name="Powell A.J."/>
            <person name="Barry K."/>
            <person name="Miller A.N."/>
            <person name="Grigoriev I.V."/>
            <person name="Debuchy R."/>
            <person name="Gladieux P."/>
            <person name="Thoren M.H."/>
            <person name="Johannesson H."/>
        </authorList>
    </citation>
    <scope>NUCLEOTIDE SEQUENCE</scope>
    <source>
        <strain evidence="8">CBS 538.74</strain>
    </source>
</reference>
<protein>
    <recommendedName>
        <fullName evidence="7">Rhodopsin domain-containing protein</fullName>
    </recommendedName>
</protein>
<feature type="transmembrane region" description="Helical" evidence="6">
    <location>
        <begin position="126"/>
        <end position="146"/>
    </location>
</feature>
<keyword evidence="3 6" id="KW-1133">Transmembrane helix</keyword>